<evidence type="ECO:0008006" key="4">
    <source>
        <dbReference type="Google" id="ProtNLM"/>
    </source>
</evidence>
<organism evidence="2 3">
    <name type="scientific">Desulfomonile tiedjei (strain ATCC 49306 / DSM 6799 / DCB-1)</name>
    <dbReference type="NCBI Taxonomy" id="706587"/>
    <lineage>
        <taxon>Bacteria</taxon>
        <taxon>Pseudomonadati</taxon>
        <taxon>Thermodesulfobacteriota</taxon>
        <taxon>Desulfomonilia</taxon>
        <taxon>Desulfomonilales</taxon>
        <taxon>Desulfomonilaceae</taxon>
        <taxon>Desulfomonile</taxon>
    </lineage>
</organism>
<dbReference type="OrthoDB" id="9791302at2"/>
<name>I4CBY1_DESTA</name>
<protein>
    <recommendedName>
        <fullName evidence="4">DUF1634 domain-containing protein</fullName>
    </recommendedName>
</protein>
<evidence type="ECO:0000313" key="2">
    <source>
        <dbReference type="EMBL" id="AFM27072.1"/>
    </source>
</evidence>
<proteinExistence type="predicted"/>
<sequence length="142" mass="16012">MTDHLEKSLQPRQEQLVYAGILEKGMFFGLLLVIFTYCLYVFGFLKPYVPAYEVTKYWNMNVHDYLHHFGLKDGWTWLSLIAYGDYLNFIGIALLAGVTIICFLAIVPVLWRNDDKLYAVFALVEALILASAASGILGSGGH</sequence>
<dbReference type="HOGENOM" id="CLU_151167_0_0_7"/>
<dbReference type="Proteomes" id="UP000006055">
    <property type="component" value="Chromosome"/>
</dbReference>
<dbReference type="eggNOG" id="ENOG5032U1K">
    <property type="taxonomic scope" value="Bacteria"/>
</dbReference>
<dbReference type="AlphaFoldDB" id="I4CBY1"/>
<evidence type="ECO:0000256" key="1">
    <source>
        <dbReference type="SAM" id="Phobius"/>
    </source>
</evidence>
<accession>I4CBY1</accession>
<feature type="transmembrane region" description="Helical" evidence="1">
    <location>
        <begin position="21"/>
        <end position="42"/>
    </location>
</feature>
<dbReference type="RefSeq" id="WP_014812187.1">
    <property type="nucleotide sequence ID" value="NC_018025.1"/>
</dbReference>
<reference evidence="3" key="1">
    <citation type="submission" date="2012-06" db="EMBL/GenBank/DDBJ databases">
        <title>Complete sequence of chromosome of Desulfomonile tiedjei DSM 6799.</title>
        <authorList>
            <person name="Lucas S."/>
            <person name="Copeland A."/>
            <person name="Lapidus A."/>
            <person name="Glavina del Rio T."/>
            <person name="Dalin E."/>
            <person name="Tice H."/>
            <person name="Bruce D."/>
            <person name="Goodwin L."/>
            <person name="Pitluck S."/>
            <person name="Peters L."/>
            <person name="Ovchinnikova G."/>
            <person name="Zeytun A."/>
            <person name="Lu M."/>
            <person name="Kyrpides N."/>
            <person name="Mavromatis K."/>
            <person name="Ivanova N."/>
            <person name="Brettin T."/>
            <person name="Detter J.C."/>
            <person name="Han C."/>
            <person name="Larimer F."/>
            <person name="Land M."/>
            <person name="Hauser L."/>
            <person name="Markowitz V."/>
            <person name="Cheng J.-F."/>
            <person name="Hugenholtz P."/>
            <person name="Woyke T."/>
            <person name="Wu D."/>
            <person name="Spring S."/>
            <person name="Schroeder M."/>
            <person name="Brambilla E."/>
            <person name="Klenk H.-P."/>
            <person name="Eisen J.A."/>
        </authorList>
    </citation>
    <scope>NUCLEOTIDE SEQUENCE [LARGE SCALE GENOMIC DNA]</scope>
    <source>
        <strain evidence="3">ATCC 49306 / DSM 6799 / DCB-1</strain>
    </source>
</reference>
<keyword evidence="1" id="KW-0472">Membrane</keyword>
<gene>
    <name evidence="2" type="ordered locus">Desti_4440</name>
</gene>
<dbReference type="KEGG" id="dti:Desti_4440"/>
<dbReference type="EMBL" id="CP003360">
    <property type="protein sequence ID" value="AFM27072.1"/>
    <property type="molecule type" value="Genomic_DNA"/>
</dbReference>
<dbReference type="STRING" id="706587.Desti_4440"/>
<keyword evidence="1" id="KW-1133">Transmembrane helix</keyword>
<feature type="transmembrane region" description="Helical" evidence="1">
    <location>
        <begin position="117"/>
        <end position="137"/>
    </location>
</feature>
<dbReference type="PATRIC" id="fig|706587.4.peg.5036"/>
<keyword evidence="3" id="KW-1185">Reference proteome</keyword>
<feature type="transmembrane region" description="Helical" evidence="1">
    <location>
        <begin position="86"/>
        <end position="110"/>
    </location>
</feature>
<evidence type="ECO:0000313" key="3">
    <source>
        <dbReference type="Proteomes" id="UP000006055"/>
    </source>
</evidence>
<keyword evidence="1" id="KW-0812">Transmembrane</keyword>